<sequence>MAGRHPGTGEQLLEAVLRIDPRAKILAAPLSGALRRAAQHRGVGVAELMPTAELRAGVNPLKPWRRPYATAALNRAVDARPFSMT</sequence>
<gene>
    <name evidence="1" type="ORF">GCM10010517_15990</name>
</gene>
<protein>
    <submittedName>
        <fullName evidence="1">Uncharacterized protein</fullName>
    </submittedName>
</protein>
<dbReference type="EMBL" id="BAAAVI010000008">
    <property type="protein sequence ID" value="GAA2857616.1"/>
    <property type="molecule type" value="Genomic_DNA"/>
</dbReference>
<evidence type="ECO:0000313" key="2">
    <source>
        <dbReference type="Proteomes" id="UP001500831"/>
    </source>
</evidence>
<organism evidence="1 2">
    <name type="scientific">Streptosporangium fragile</name>
    <dbReference type="NCBI Taxonomy" id="46186"/>
    <lineage>
        <taxon>Bacteria</taxon>
        <taxon>Bacillati</taxon>
        <taxon>Actinomycetota</taxon>
        <taxon>Actinomycetes</taxon>
        <taxon>Streptosporangiales</taxon>
        <taxon>Streptosporangiaceae</taxon>
        <taxon>Streptosporangium</taxon>
    </lineage>
</organism>
<evidence type="ECO:0000313" key="1">
    <source>
        <dbReference type="EMBL" id="GAA2857616.1"/>
    </source>
</evidence>
<proteinExistence type="predicted"/>
<keyword evidence="2" id="KW-1185">Reference proteome</keyword>
<name>A0ABN3VTD5_9ACTN</name>
<comment type="caution">
    <text evidence="1">The sequence shown here is derived from an EMBL/GenBank/DDBJ whole genome shotgun (WGS) entry which is preliminary data.</text>
</comment>
<reference evidence="1 2" key="1">
    <citation type="journal article" date="2019" name="Int. J. Syst. Evol. Microbiol.">
        <title>The Global Catalogue of Microorganisms (GCM) 10K type strain sequencing project: providing services to taxonomists for standard genome sequencing and annotation.</title>
        <authorList>
            <consortium name="The Broad Institute Genomics Platform"/>
            <consortium name="The Broad Institute Genome Sequencing Center for Infectious Disease"/>
            <person name="Wu L."/>
            <person name="Ma J."/>
        </authorList>
    </citation>
    <scope>NUCLEOTIDE SEQUENCE [LARGE SCALE GENOMIC DNA]</scope>
    <source>
        <strain evidence="1 2">JCM 6242</strain>
    </source>
</reference>
<accession>A0ABN3VTD5</accession>
<dbReference type="Proteomes" id="UP001500831">
    <property type="component" value="Unassembled WGS sequence"/>
</dbReference>